<organism evidence="3 4">
    <name type="scientific">Phytohabitans flavus</name>
    <dbReference type="NCBI Taxonomy" id="1076124"/>
    <lineage>
        <taxon>Bacteria</taxon>
        <taxon>Bacillati</taxon>
        <taxon>Actinomycetota</taxon>
        <taxon>Actinomycetes</taxon>
        <taxon>Micromonosporales</taxon>
        <taxon>Micromonosporaceae</taxon>
    </lineage>
</organism>
<dbReference type="SUPFAM" id="SSF51679">
    <property type="entry name" value="Bacterial luciferase-like"/>
    <property type="match status" value="1"/>
</dbReference>
<dbReference type="AlphaFoldDB" id="A0A6F8XP40"/>
<reference evidence="3 4" key="1">
    <citation type="submission" date="2020-03" db="EMBL/GenBank/DDBJ databases">
        <title>Whole genome shotgun sequence of Phytohabitans flavus NBRC 107702.</title>
        <authorList>
            <person name="Komaki H."/>
            <person name="Tamura T."/>
        </authorList>
    </citation>
    <scope>NUCLEOTIDE SEQUENCE [LARGE SCALE GENOMIC DNA]</scope>
    <source>
        <strain evidence="3 4">NBRC 107702</strain>
    </source>
</reference>
<accession>A0A6F8XP40</accession>
<dbReference type="InterPro" id="IPR019951">
    <property type="entry name" value="F420_OxRdatse_Rv3520c_pred"/>
</dbReference>
<proteinExistence type="predicted"/>
<sequence>MRNLVRLTLGTVFGGDVRLGLTLGYQTAWTTPADHLAMAQAAERLGYSVVWAAEAYGSDSPSTLAWIAGQTSTIDVGSAVMQIPARTPAATAMTAATIDSLSGGRFRLGLGVSGPQVSEGWHGVPFGKPLARTREYVEIVKMAIARQTVSYAGAHYTLPLPDGPGKALKLGFHPPRTQIPIYLAAVGPKNLELAGEIADGWLAIFFAPDAAAEQLATVAAGRAKAGLDLKGFDVVPTVPVVVGDDVASCAELVRWYAALYVGGMGSREANYYNQLAVRMGYADAAREVQDLYLAKQHRDAAAAVPLEFIDRTSLLGPKERIAERLTAYAEAGVTTLSVSLFAGDAESGIETLRVVAEALELAGVGE</sequence>
<dbReference type="PANTHER" id="PTHR43244:SF1">
    <property type="entry name" value="5,10-METHYLENETETRAHYDROMETHANOPTERIN REDUCTASE"/>
    <property type="match status" value="1"/>
</dbReference>
<dbReference type="NCBIfam" id="TIGR03559">
    <property type="entry name" value="F420_Rv3520c"/>
    <property type="match status" value="1"/>
</dbReference>
<name>A0A6F8XP40_9ACTN</name>
<dbReference type="EMBL" id="AP022870">
    <property type="protein sequence ID" value="BCB75511.1"/>
    <property type="molecule type" value="Genomic_DNA"/>
</dbReference>
<dbReference type="CDD" id="cd01097">
    <property type="entry name" value="Tetrahydromethanopterin_reductase"/>
    <property type="match status" value="1"/>
</dbReference>
<evidence type="ECO:0000313" key="4">
    <source>
        <dbReference type="Proteomes" id="UP000502508"/>
    </source>
</evidence>
<dbReference type="Gene3D" id="3.20.20.30">
    <property type="entry name" value="Luciferase-like domain"/>
    <property type="match status" value="1"/>
</dbReference>
<dbReference type="InterPro" id="IPR050564">
    <property type="entry name" value="F420-G6PD/mer"/>
</dbReference>
<evidence type="ECO:0000259" key="2">
    <source>
        <dbReference type="Pfam" id="PF00296"/>
    </source>
</evidence>
<gene>
    <name evidence="3" type="primary">hmd_1</name>
    <name evidence="3" type="ORF">Pflav_019210</name>
</gene>
<keyword evidence="4" id="KW-1185">Reference proteome</keyword>
<dbReference type="Pfam" id="PF00296">
    <property type="entry name" value="Bac_luciferase"/>
    <property type="match status" value="1"/>
</dbReference>
<feature type="domain" description="Luciferase-like" evidence="2">
    <location>
        <begin position="27"/>
        <end position="334"/>
    </location>
</feature>
<protein>
    <submittedName>
        <fullName evidence="3">LLM class F420-dependent oxidoreductase</fullName>
    </submittedName>
</protein>
<evidence type="ECO:0000256" key="1">
    <source>
        <dbReference type="ARBA" id="ARBA00023002"/>
    </source>
</evidence>
<dbReference type="GO" id="GO:0016705">
    <property type="term" value="F:oxidoreductase activity, acting on paired donors, with incorporation or reduction of molecular oxygen"/>
    <property type="evidence" value="ECO:0007669"/>
    <property type="project" value="InterPro"/>
</dbReference>
<keyword evidence="1" id="KW-0560">Oxidoreductase</keyword>
<dbReference type="PANTHER" id="PTHR43244">
    <property type="match status" value="1"/>
</dbReference>
<dbReference type="Proteomes" id="UP000502508">
    <property type="component" value="Chromosome"/>
</dbReference>
<dbReference type="InterPro" id="IPR011251">
    <property type="entry name" value="Luciferase-like_dom"/>
</dbReference>
<reference evidence="3 4" key="2">
    <citation type="submission" date="2020-03" db="EMBL/GenBank/DDBJ databases">
        <authorList>
            <person name="Ichikawa N."/>
            <person name="Kimura A."/>
            <person name="Kitahashi Y."/>
            <person name="Uohara A."/>
        </authorList>
    </citation>
    <scope>NUCLEOTIDE SEQUENCE [LARGE SCALE GENOMIC DNA]</scope>
    <source>
        <strain evidence="3 4">NBRC 107702</strain>
    </source>
</reference>
<dbReference type="InterPro" id="IPR036661">
    <property type="entry name" value="Luciferase-like_sf"/>
</dbReference>
<evidence type="ECO:0000313" key="3">
    <source>
        <dbReference type="EMBL" id="BCB75511.1"/>
    </source>
</evidence>
<dbReference type="KEGG" id="pfla:Pflav_019210"/>